<comment type="caution">
    <text evidence="1">The sequence shown here is derived from an EMBL/GenBank/DDBJ whole genome shotgun (WGS) entry which is preliminary data.</text>
</comment>
<evidence type="ECO:0000313" key="2">
    <source>
        <dbReference type="Proteomes" id="UP000070475"/>
    </source>
</evidence>
<feature type="non-terminal residue" evidence="1">
    <location>
        <position position="1"/>
    </location>
</feature>
<organism evidence="1 2">
    <name type="scientific">Paenibacillus riograndensis</name>
    <dbReference type="NCBI Taxonomy" id="483937"/>
    <lineage>
        <taxon>Bacteria</taxon>
        <taxon>Bacillati</taxon>
        <taxon>Bacillota</taxon>
        <taxon>Bacilli</taxon>
        <taxon>Bacillales</taxon>
        <taxon>Paenibacillaceae</taxon>
        <taxon>Paenibacillus</taxon>
        <taxon>Paenibacillus sonchi group</taxon>
    </lineage>
</organism>
<keyword evidence="2" id="KW-1185">Reference proteome</keyword>
<gene>
    <name evidence="1" type="ORF">AMQ84_00140</name>
</gene>
<reference evidence="1 2" key="1">
    <citation type="submission" date="2015-08" db="EMBL/GenBank/DDBJ databases">
        <title>Genomes of Paenibacillus riograndensis.</title>
        <authorList>
            <person name="Sant'Anna F.H."/>
            <person name="Souza R."/>
            <person name="Ambrosini A."/>
            <person name="Bach E."/>
            <person name="Fernandes G."/>
            <person name="Balsanelli E."/>
            <person name="Baura V.A."/>
            <person name="Pedrosa F.O."/>
            <person name="Souza E.M."/>
            <person name="Passaglia L."/>
        </authorList>
    </citation>
    <scope>NUCLEOTIDE SEQUENCE [LARGE SCALE GENOMIC DNA]</scope>
    <source>
        <strain evidence="1 2">CAS34</strain>
    </source>
</reference>
<dbReference type="Proteomes" id="UP000070475">
    <property type="component" value="Unassembled WGS sequence"/>
</dbReference>
<dbReference type="AlphaFoldDB" id="A0A132UD53"/>
<name>A0A132UD53_9BACL</name>
<proteinExistence type="predicted"/>
<evidence type="ECO:0000313" key="1">
    <source>
        <dbReference type="EMBL" id="KWX81422.1"/>
    </source>
</evidence>
<dbReference type="EMBL" id="LIRB01000035">
    <property type="protein sequence ID" value="KWX81422.1"/>
    <property type="molecule type" value="Genomic_DNA"/>
</dbReference>
<dbReference type="RefSeq" id="WP_216083718.1">
    <property type="nucleotide sequence ID" value="NZ_LIRB01000035.1"/>
</dbReference>
<accession>A0A132UD53</accession>
<protein>
    <submittedName>
        <fullName evidence="1">Uncharacterized protein</fullName>
    </submittedName>
</protein>
<sequence>YSRRAKRQDIDIYVGREHQMCIGDTPVGPHLTGADEPPSGNLGLAADQILTDLAVTHTGILNCMRSSAPYGTPTIYIQRSPTPDASIKPWLDACIRGRGALYVDCRCTVRSAGPHTIENAGMSNGKIRENLIRRKPKVS</sequence>